<sequence>MENQAYTVLAKQSKQCRLFRDSKSNESPEEELKKLFRKSISHLRSAMRCSRGACRLKGRSQQYLPWLLHYRTTRLGCAGAYCGSGRRKTVTFHCLSDYGKDSSGGLLFRQRGDVCDDLSCRDYVTVGSTPFDCRNKLHLCTNNMDYRQLTTDMCAQTCGRCGMRDQALHYE</sequence>
<evidence type="ECO:0000313" key="1">
    <source>
        <dbReference type="Proteomes" id="UP000887574"/>
    </source>
</evidence>
<name>A0A915DMX6_9BILA</name>
<organism evidence="1 2">
    <name type="scientific">Ditylenchus dipsaci</name>
    <dbReference type="NCBI Taxonomy" id="166011"/>
    <lineage>
        <taxon>Eukaryota</taxon>
        <taxon>Metazoa</taxon>
        <taxon>Ecdysozoa</taxon>
        <taxon>Nematoda</taxon>
        <taxon>Chromadorea</taxon>
        <taxon>Rhabditida</taxon>
        <taxon>Tylenchina</taxon>
        <taxon>Tylenchomorpha</taxon>
        <taxon>Sphaerularioidea</taxon>
        <taxon>Anguinidae</taxon>
        <taxon>Anguininae</taxon>
        <taxon>Ditylenchus</taxon>
    </lineage>
</organism>
<keyword evidence="1" id="KW-1185">Reference proteome</keyword>
<accession>A0A915DMX6</accession>
<dbReference type="AlphaFoldDB" id="A0A915DMX6"/>
<dbReference type="Proteomes" id="UP000887574">
    <property type="component" value="Unplaced"/>
</dbReference>
<reference evidence="2" key="1">
    <citation type="submission" date="2022-11" db="UniProtKB">
        <authorList>
            <consortium name="WormBaseParasite"/>
        </authorList>
    </citation>
    <scope>IDENTIFICATION</scope>
</reference>
<dbReference type="WBParaSite" id="jg21063">
    <property type="protein sequence ID" value="jg21063"/>
    <property type="gene ID" value="jg21063"/>
</dbReference>
<proteinExistence type="predicted"/>
<protein>
    <submittedName>
        <fullName evidence="2">ShKT domain-containing protein</fullName>
    </submittedName>
</protein>
<evidence type="ECO:0000313" key="2">
    <source>
        <dbReference type="WBParaSite" id="jg21063"/>
    </source>
</evidence>